<comment type="similarity">
    <text evidence="2">Belongs to the RmuC family.</text>
</comment>
<feature type="region of interest" description="Disordered" evidence="6">
    <location>
        <begin position="460"/>
        <end position="488"/>
    </location>
</feature>
<comment type="function">
    <text evidence="1">Involved in DNA recombination.</text>
</comment>
<dbReference type="RefSeq" id="WP_353566830.1">
    <property type="nucleotide sequence ID" value="NZ_BAABRI010000009.1"/>
</dbReference>
<organism evidence="8 9">
    <name type="scientific">Haloferula sargassicola</name>
    <dbReference type="NCBI Taxonomy" id="490096"/>
    <lineage>
        <taxon>Bacteria</taxon>
        <taxon>Pseudomonadati</taxon>
        <taxon>Verrucomicrobiota</taxon>
        <taxon>Verrucomicrobiia</taxon>
        <taxon>Verrucomicrobiales</taxon>
        <taxon>Verrucomicrobiaceae</taxon>
        <taxon>Haloferula</taxon>
    </lineage>
</organism>
<sequence length="488" mass="53831">MLAALPPALDPHLPWILCGAAGLLLGWLITFLAVRPRRFRLEEQVKSEHRRGSELEVRLAQAAAEISELEKESRPLRTQLAEIRTRLEAETKAAAEKQALLERAEARLSQTFKALSADALKATTDQFFSLAKQSLRAQQDEAKSELEKRRTAIEHMIKPVTESLGKFETRVGDIEKAREGAYAELKTQVASMAEAQLGLQRETAQLVKALRQPTGRGQWGEMQLRRVVEMAGMQEHCDFQTQNSTTTDEGKRLRPDLIVHLPGGKTIVVDAKTPMDAYLDAMESRDDRDREDALARHARQVRTHISQLSSKNYTAQFDDAPEFTVLFLPSESFFSAALATDPGLIERGVEHSVILATPTTLIALLRAVAYGWRQVALSENAKEIWKLGQVLHERLGTLAGHFSKLGKSLDSAVGHFNSAVGSYEARVLTTARKFEDLQAAPEGQALPDLMPVEKSARLPASGFADEQAPVGRPAHTAAASDLRAALDE</sequence>
<evidence type="ECO:0000256" key="1">
    <source>
        <dbReference type="ARBA" id="ARBA00003416"/>
    </source>
</evidence>
<accession>A0ABP9UM78</accession>
<dbReference type="Proteomes" id="UP001476282">
    <property type="component" value="Unassembled WGS sequence"/>
</dbReference>
<gene>
    <name evidence="8" type="ORF">Hsar01_01921</name>
</gene>
<evidence type="ECO:0000256" key="7">
    <source>
        <dbReference type="SAM" id="Phobius"/>
    </source>
</evidence>
<feature type="coiled-coil region" evidence="5">
    <location>
        <begin position="52"/>
        <end position="107"/>
    </location>
</feature>
<name>A0ABP9UM78_9BACT</name>
<proteinExistence type="inferred from homology"/>
<keyword evidence="3 5" id="KW-0175">Coiled coil</keyword>
<reference evidence="8 9" key="1">
    <citation type="submission" date="2024-02" db="EMBL/GenBank/DDBJ databases">
        <title>Haloferula sargassicola NBRC 104335.</title>
        <authorList>
            <person name="Ichikawa N."/>
            <person name="Katano-Makiyama Y."/>
            <person name="Hidaka K."/>
        </authorList>
    </citation>
    <scope>NUCLEOTIDE SEQUENCE [LARGE SCALE GENOMIC DNA]</scope>
    <source>
        <strain evidence="8 9">NBRC 104335</strain>
    </source>
</reference>
<evidence type="ECO:0000313" key="8">
    <source>
        <dbReference type="EMBL" id="GAA5482698.1"/>
    </source>
</evidence>
<feature type="transmembrane region" description="Helical" evidence="7">
    <location>
        <begin position="12"/>
        <end position="34"/>
    </location>
</feature>
<keyword evidence="4" id="KW-0233">DNA recombination</keyword>
<dbReference type="PANTHER" id="PTHR30563">
    <property type="entry name" value="DNA RECOMBINATION PROTEIN RMUC"/>
    <property type="match status" value="1"/>
</dbReference>
<comment type="caution">
    <text evidence="8">The sequence shown here is derived from an EMBL/GenBank/DDBJ whole genome shotgun (WGS) entry which is preliminary data.</text>
</comment>
<dbReference type="Pfam" id="PF02646">
    <property type="entry name" value="RmuC"/>
    <property type="match status" value="1"/>
</dbReference>
<evidence type="ECO:0000256" key="5">
    <source>
        <dbReference type="SAM" id="Coils"/>
    </source>
</evidence>
<dbReference type="PANTHER" id="PTHR30563:SF0">
    <property type="entry name" value="DNA RECOMBINATION PROTEIN RMUC"/>
    <property type="match status" value="1"/>
</dbReference>
<keyword evidence="9" id="KW-1185">Reference proteome</keyword>
<keyword evidence="7" id="KW-0472">Membrane</keyword>
<evidence type="ECO:0000256" key="3">
    <source>
        <dbReference type="ARBA" id="ARBA00023054"/>
    </source>
</evidence>
<protein>
    <recommendedName>
        <fullName evidence="10">DNA recombination protein RmuC</fullName>
    </recommendedName>
</protein>
<keyword evidence="7" id="KW-1133">Transmembrane helix</keyword>
<evidence type="ECO:0000256" key="4">
    <source>
        <dbReference type="ARBA" id="ARBA00023172"/>
    </source>
</evidence>
<evidence type="ECO:0000256" key="2">
    <source>
        <dbReference type="ARBA" id="ARBA00009840"/>
    </source>
</evidence>
<evidence type="ECO:0000256" key="6">
    <source>
        <dbReference type="SAM" id="MobiDB-lite"/>
    </source>
</evidence>
<evidence type="ECO:0008006" key="10">
    <source>
        <dbReference type="Google" id="ProtNLM"/>
    </source>
</evidence>
<dbReference type="EMBL" id="BAABRI010000009">
    <property type="protein sequence ID" value="GAA5482698.1"/>
    <property type="molecule type" value="Genomic_DNA"/>
</dbReference>
<dbReference type="InterPro" id="IPR003798">
    <property type="entry name" value="DNA_recombination_RmuC"/>
</dbReference>
<evidence type="ECO:0000313" key="9">
    <source>
        <dbReference type="Proteomes" id="UP001476282"/>
    </source>
</evidence>
<keyword evidence="7" id="KW-0812">Transmembrane</keyword>